<feature type="compositionally biased region" description="Acidic residues" evidence="1">
    <location>
        <begin position="17"/>
        <end position="40"/>
    </location>
</feature>
<feature type="region of interest" description="Disordered" evidence="1">
    <location>
        <begin position="69"/>
        <end position="96"/>
    </location>
</feature>
<organism evidence="2 3">
    <name type="scientific">Vespula vulgaris</name>
    <name type="common">Yellow jacket</name>
    <name type="synonym">Wasp</name>
    <dbReference type="NCBI Taxonomy" id="7454"/>
    <lineage>
        <taxon>Eukaryota</taxon>
        <taxon>Metazoa</taxon>
        <taxon>Ecdysozoa</taxon>
        <taxon>Arthropoda</taxon>
        <taxon>Hexapoda</taxon>
        <taxon>Insecta</taxon>
        <taxon>Pterygota</taxon>
        <taxon>Neoptera</taxon>
        <taxon>Endopterygota</taxon>
        <taxon>Hymenoptera</taxon>
        <taxon>Apocrita</taxon>
        <taxon>Aculeata</taxon>
        <taxon>Vespoidea</taxon>
        <taxon>Vespidae</taxon>
        <taxon>Vespinae</taxon>
        <taxon>Vespula</taxon>
    </lineage>
</organism>
<feature type="compositionally biased region" description="Basic and acidic residues" evidence="1">
    <location>
        <begin position="70"/>
        <end position="82"/>
    </location>
</feature>
<evidence type="ECO:0000256" key="1">
    <source>
        <dbReference type="SAM" id="MobiDB-lite"/>
    </source>
</evidence>
<dbReference type="EMBL" id="JACSEA010000005">
    <property type="protein sequence ID" value="KAF7400453.1"/>
    <property type="molecule type" value="Genomic_DNA"/>
</dbReference>
<dbReference type="Proteomes" id="UP000614350">
    <property type="component" value="Unassembled WGS sequence"/>
</dbReference>
<evidence type="ECO:0000313" key="2">
    <source>
        <dbReference type="EMBL" id="KAF7400453.1"/>
    </source>
</evidence>
<accession>A0A834K5I6</accession>
<comment type="caution">
    <text evidence="2">The sequence shown here is derived from an EMBL/GenBank/DDBJ whole genome shotgun (WGS) entry which is preliminary data.</text>
</comment>
<evidence type="ECO:0000313" key="3">
    <source>
        <dbReference type="Proteomes" id="UP000614350"/>
    </source>
</evidence>
<feature type="region of interest" description="Disordered" evidence="1">
    <location>
        <begin position="1"/>
        <end position="52"/>
    </location>
</feature>
<sequence>MSHHEQEGPLIPRLDVDENDDENNDNDDNDDNDDDDDDDDRFTNSLWRSNNSTARGFSLDQLRHAGHAIANEKDDNNERYNDAEEDERGGEEGGEGSYPITLILLMTFAEKKISFQVIDWSKTSNLQRYIVKKLSLLGEGKASMVLYSCGFDNGDDHNDDDDVEVEVDVDVDVDLDVNVDVDVEKIDRERLFGRFMASNRIERL</sequence>
<feature type="compositionally biased region" description="Polar residues" evidence="1">
    <location>
        <begin position="43"/>
        <end position="52"/>
    </location>
</feature>
<protein>
    <submittedName>
        <fullName evidence="2">Uncharacterized protein</fullName>
    </submittedName>
</protein>
<proteinExistence type="predicted"/>
<dbReference type="AlphaFoldDB" id="A0A834K5I6"/>
<name>A0A834K5I6_VESVU</name>
<keyword evidence="3" id="KW-1185">Reference proteome</keyword>
<reference evidence="2" key="1">
    <citation type="journal article" date="2020" name="G3 (Bethesda)">
        <title>High-Quality Assemblies for Three Invasive Social Wasps from the &lt;i&gt;Vespula&lt;/i&gt; Genus.</title>
        <authorList>
            <person name="Harrop T.W.R."/>
            <person name="Guhlin J."/>
            <person name="McLaughlin G.M."/>
            <person name="Permina E."/>
            <person name="Stockwell P."/>
            <person name="Gilligan J."/>
            <person name="Le Lec M.F."/>
            <person name="Gruber M.A.M."/>
            <person name="Quinn O."/>
            <person name="Lovegrove M."/>
            <person name="Duncan E.J."/>
            <person name="Remnant E.J."/>
            <person name="Van Eeckhoven J."/>
            <person name="Graham B."/>
            <person name="Knapp R.A."/>
            <person name="Langford K.W."/>
            <person name="Kronenberg Z."/>
            <person name="Press M.O."/>
            <person name="Eacker S.M."/>
            <person name="Wilson-Rankin E.E."/>
            <person name="Purcell J."/>
            <person name="Lester P.J."/>
            <person name="Dearden P.K."/>
        </authorList>
    </citation>
    <scope>NUCLEOTIDE SEQUENCE</scope>
    <source>
        <strain evidence="2">Marl-1</strain>
    </source>
</reference>
<feature type="compositionally biased region" description="Acidic residues" evidence="1">
    <location>
        <begin position="83"/>
        <end position="94"/>
    </location>
</feature>
<gene>
    <name evidence="2" type="ORF">HZH66_005637</name>
</gene>